<organism evidence="2 3">
    <name type="scientific">Ramlibacter agri</name>
    <dbReference type="NCBI Taxonomy" id="2728837"/>
    <lineage>
        <taxon>Bacteria</taxon>
        <taxon>Pseudomonadati</taxon>
        <taxon>Pseudomonadota</taxon>
        <taxon>Betaproteobacteria</taxon>
        <taxon>Burkholderiales</taxon>
        <taxon>Comamonadaceae</taxon>
        <taxon>Ramlibacter</taxon>
    </lineage>
</organism>
<name>A0A848HF01_9BURK</name>
<evidence type="ECO:0000313" key="2">
    <source>
        <dbReference type="EMBL" id="NML48039.1"/>
    </source>
</evidence>
<dbReference type="EMBL" id="JABBFX010000004">
    <property type="protein sequence ID" value="NML48039.1"/>
    <property type="molecule type" value="Genomic_DNA"/>
</dbReference>
<dbReference type="Proteomes" id="UP000541185">
    <property type="component" value="Unassembled WGS sequence"/>
</dbReference>
<dbReference type="RefSeq" id="WP_169422355.1">
    <property type="nucleotide sequence ID" value="NZ_JABBFX010000004.1"/>
</dbReference>
<dbReference type="InterPro" id="IPR045941">
    <property type="entry name" value="DUF6361"/>
</dbReference>
<feature type="region of interest" description="Disordered" evidence="1">
    <location>
        <begin position="103"/>
        <end position="122"/>
    </location>
</feature>
<keyword evidence="3" id="KW-1185">Reference proteome</keyword>
<dbReference type="Pfam" id="PF19888">
    <property type="entry name" value="DUF6361"/>
    <property type="match status" value="1"/>
</dbReference>
<sequence length="413" mass="45888">MAKTQNLIGWVLVSKQDVAHAERALLDEVKGVRDELGILQLHQVISDTLFPGTSVLHTRLRYALFVPWMLRRAAEESPRAPAKALERLEVQLTKDLIEGLKDSSDTDGVIGRRKSPEPAAQPPSFSYWTALSAWRILSPRLKGLTRRQVLSHMTEARSAEKTGVKDEQGRVLSEAAAAFTGLPQEPAGFWESKPTTFVLRRPEANFLKGHLAAVRAPDGGASLLSRLAEADRAPGASMPWLDPVVHAAATQQHLQFLDFARKCSSLGGICRGLYLAMVEQQAARAGFGEAGAHRDHLQELLDEHRDTALQLDLSQLAARGIHFHADDPLPALFSDTQKWLRLCRTNIELLLPSYKQTERFRKKGRARLGGTDISRARLALWADKESGAHAEPLHFRWKNVRQLLTDLHAAPKI</sequence>
<evidence type="ECO:0000256" key="1">
    <source>
        <dbReference type="SAM" id="MobiDB-lite"/>
    </source>
</evidence>
<protein>
    <submittedName>
        <fullName evidence="2">Uncharacterized protein</fullName>
    </submittedName>
</protein>
<gene>
    <name evidence="2" type="ORF">HHL11_30100</name>
</gene>
<reference evidence="2 3" key="1">
    <citation type="submission" date="2020-04" db="EMBL/GenBank/DDBJ databases">
        <title>Ramlibacter sp. G-1-2-2 isolated from soil.</title>
        <authorList>
            <person name="Dahal R.H."/>
        </authorList>
    </citation>
    <scope>NUCLEOTIDE SEQUENCE [LARGE SCALE GENOMIC DNA]</scope>
    <source>
        <strain evidence="2 3">G-1-2-2</strain>
    </source>
</reference>
<accession>A0A848HF01</accession>
<comment type="caution">
    <text evidence="2">The sequence shown here is derived from an EMBL/GenBank/DDBJ whole genome shotgun (WGS) entry which is preliminary data.</text>
</comment>
<proteinExistence type="predicted"/>
<evidence type="ECO:0000313" key="3">
    <source>
        <dbReference type="Proteomes" id="UP000541185"/>
    </source>
</evidence>
<dbReference type="AlphaFoldDB" id="A0A848HF01"/>